<dbReference type="GO" id="GO:0008725">
    <property type="term" value="F:DNA-3-methyladenine glycosylase activity"/>
    <property type="evidence" value="ECO:0007669"/>
    <property type="project" value="InterPro"/>
</dbReference>
<dbReference type="AlphaFoldDB" id="A0AAV9BCH9"/>
<dbReference type="Gene3D" id="1.10.340.30">
    <property type="entry name" value="Hypothetical protein, domain 2"/>
    <property type="match status" value="1"/>
</dbReference>
<accession>A0AAV9BCH9</accession>
<protein>
    <recommendedName>
        <fullName evidence="4">DNA-3-methyladenine glycosylase I</fullName>
    </recommendedName>
</protein>
<keyword evidence="1" id="KW-0862">Zinc</keyword>
<keyword evidence="1" id="KW-0479">Metal-binding</keyword>
<evidence type="ECO:0000313" key="3">
    <source>
        <dbReference type="Proteomes" id="UP001179952"/>
    </source>
</evidence>
<name>A0AAV9BCH9_ACOGR</name>
<organism evidence="2 3">
    <name type="scientific">Acorus gramineus</name>
    <name type="common">Dwarf sweet flag</name>
    <dbReference type="NCBI Taxonomy" id="55184"/>
    <lineage>
        <taxon>Eukaryota</taxon>
        <taxon>Viridiplantae</taxon>
        <taxon>Streptophyta</taxon>
        <taxon>Embryophyta</taxon>
        <taxon>Tracheophyta</taxon>
        <taxon>Spermatophyta</taxon>
        <taxon>Magnoliopsida</taxon>
        <taxon>Liliopsida</taxon>
        <taxon>Acoraceae</taxon>
        <taxon>Acorus</taxon>
    </lineage>
</organism>
<dbReference type="EMBL" id="JAUJYN010000004">
    <property type="protein sequence ID" value="KAK1274037.1"/>
    <property type="molecule type" value="Genomic_DNA"/>
</dbReference>
<dbReference type="SUPFAM" id="SSF48150">
    <property type="entry name" value="DNA-glycosylase"/>
    <property type="match status" value="1"/>
</dbReference>
<dbReference type="Pfam" id="PF03352">
    <property type="entry name" value="Adenine_glyco"/>
    <property type="match status" value="1"/>
</dbReference>
<dbReference type="GO" id="GO:0006284">
    <property type="term" value="P:base-excision repair"/>
    <property type="evidence" value="ECO:0007669"/>
    <property type="project" value="InterPro"/>
</dbReference>
<dbReference type="Proteomes" id="UP001179952">
    <property type="component" value="Unassembled WGS sequence"/>
</dbReference>
<evidence type="ECO:0000313" key="2">
    <source>
        <dbReference type="EMBL" id="KAK1274037.1"/>
    </source>
</evidence>
<dbReference type="PANTHER" id="PTHR31116:SF29">
    <property type="entry name" value="DNA GLYCOSYLASE SUPERFAMILY PROTEIN"/>
    <property type="match status" value="1"/>
</dbReference>
<dbReference type="PANTHER" id="PTHR31116">
    <property type="entry name" value="OS04G0501200 PROTEIN"/>
    <property type="match status" value="1"/>
</dbReference>
<keyword evidence="3" id="KW-1185">Reference proteome</keyword>
<feature type="binding site" evidence="1">
    <location>
        <position position="140"/>
    </location>
    <ligand>
        <name>Zn(2+)</name>
        <dbReference type="ChEBI" id="CHEBI:29105"/>
    </ligand>
</feature>
<proteinExistence type="predicted"/>
<evidence type="ECO:0000256" key="1">
    <source>
        <dbReference type="PIRSR" id="PIRSR605019-1"/>
    </source>
</evidence>
<reference evidence="2" key="2">
    <citation type="submission" date="2023-06" db="EMBL/GenBank/DDBJ databases">
        <authorList>
            <person name="Ma L."/>
            <person name="Liu K.-W."/>
            <person name="Li Z."/>
            <person name="Hsiao Y.-Y."/>
            <person name="Qi Y."/>
            <person name="Fu T."/>
            <person name="Tang G."/>
            <person name="Zhang D."/>
            <person name="Sun W.-H."/>
            <person name="Liu D.-K."/>
            <person name="Li Y."/>
            <person name="Chen G.-Z."/>
            <person name="Liu X.-D."/>
            <person name="Liao X.-Y."/>
            <person name="Jiang Y.-T."/>
            <person name="Yu X."/>
            <person name="Hao Y."/>
            <person name="Huang J."/>
            <person name="Zhao X.-W."/>
            <person name="Ke S."/>
            <person name="Chen Y.-Y."/>
            <person name="Wu W.-L."/>
            <person name="Hsu J.-L."/>
            <person name="Lin Y.-F."/>
            <person name="Huang M.-D."/>
            <person name="Li C.-Y."/>
            <person name="Huang L."/>
            <person name="Wang Z.-W."/>
            <person name="Zhao X."/>
            <person name="Zhong W.-Y."/>
            <person name="Peng D.-H."/>
            <person name="Ahmad S."/>
            <person name="Lan S."/>
            <person name="Zhang J.-S."/>
            <person name="Tsai W.-C."/>
            <person name="Van De Peer Y."/>
            <person name="Liu Z.-J."/>
        </authorList>
    </citation>
    <scope>NUCLEOTIDE SEQUENCE</scope>
    <source>
        <strain evidence="2">SCP</strain>
        <tissue evidence="2">Leaves</tissue>
    </source>
</reference>
<feature type="binding site" evidence="1">
    <location>
        <position position="136"/>
    </location>
    <ligand>
        <name>Zn(2+)</name>
        <dbReference type="ChEBI" id="CHEBI:29105"/>
    </ligand>
</feature>
<dbReference type="GO" id="GO:0046872">
    <property type="term" value="F:metal ion binding"/>
    <property type="evidence" value="ECO:0007669"/>
    <property type="project" value="UniProtKB-KW"/>
</dbReference>
<evidence type="ECO:0008006" key="4">
    <source>
        <dbReference type="Google" id="ProtNLM"/>
    </source>
</evidence>
<comment type="caution">
    <text evidence="2">The sequence shown here is derived from an EMBL/GenBank/DDBJ whole genome shotgun (WGS) entry which is preliminary data.</text>
</comment>
<sequence>MLIDRNWTEILSKKELYREVFSRFDANVIANMEEKDIMEVSSMKKLMLREIRVRCIVNNARCVLKVVEEFGSFSAYLWSYVNYKPIINGYKNTNNIPMRTPRSEALSRDMVNRGFRLVGPTIIQSFMQASGMTNDHLLGCFRFNHCMKLACG</sequence>
<gene>
    <name evidence="2" type="ORF">QJS04_geneDACA016542</name>
</gene>
<dbReference type="InterPro" id="IPR011257">
    <property type="entry name" value="DNA_glycosylase"/>
</dbReference>
<dbReference type="InterPro" id="IPR005019">
    <property type="entry name" value="Adenine_glyco"/>
</dbReference>
<reference evidence="2" key="1">
    <citation type="journal article" date="2023" name="Nat. Commun.">
        <title>Diploid and tetraploid genomes of Acorus and the evolution of monocots.</title>
        <authorList>
            <person name="Ma L."/>
            <person name="Liu K.W."/>
            <person name="Li Z."/>
            <person name="Hsiao Y.Y."/>
            <person name="Qi Y."/>
            <person name="Fu T."/>
            <person name="Tang G.D."/>
            <person name="Zhang D."/>
            <person name="Sun W.H."/>
            <person name="Liu D.K."/>
            <person name="Li Y."/>
            <person name="Chen G.Z."/>
            <person name="Liu X.D."/>
            <person name="Liao X.Y."/>
            <person name="Jiang Y.T."/>
            <person name="Yu X."/>
            <person name="Hao Y."/>
            <person name="Huang J."/>
            <person name="Zhao X.W."/>
            <person name="Ke S."/>
            <person name="Chen Y.Y."/>
            <person name="Wu W.L."/>
            <person name="Hsu J.L."/>
            <person name="Lin Y.F."/>
            <person name="Huang M.D."/>
            <person name="Li C.Y."/>
            <person name="Huang L."/>
            <person name="Wang Z.W."/>
            <person name="Zhao X."/>
            <person name="Zhong W.Y."/>
            <person name="Peng D.H."/>
            <person name="Ahmad S."/>
            <person name="Lan S."/>
            <person name="Zhang J.S."/>
            <person name="Tsai W.C."/>
            <person name="Van de Peer Y."/>
            <person name="Liu Z.J."/>
        </authorList>
    </citation>
    <scope>NUCLEOTIDE SEQUENCE</scope>
    <source>
        <strain evidence="2">SCP</strain>
    </source>
</reference>